<evidence type="ECO:0000256" key="8">
    <source>
        <dbReference type="SAM" id="MobiDB-lite"/>
    </source>
</evidence>
<dbReference type="InterPro" id="IPR027469">
    <property type="entry name" value="Cation_efflux_TMD_sf"/>
</dbReference>
<keyword evidence="7" id="KW-0472">Membrane</keyword>
<dbReference type="FunFam" id="3.30.70.1350:FF:000010">
    <property type="entry name" value="Cation efflux family protein, putative"/>
    <property type="match status" value="1"/>
</dbReference>
<keyword evidence="3" id="KW-0813">Transport</keyword>
<dbReference type="PANTHER" id="PTHR43840">
    <property type="entry name" value="MITOCHONDRIAL METAL TRANSPORTER 1-RELATED"/>
    <property type="match status" value="1"/>
</dbReference>
<dbReference type="Gene3D" id="3.30.70.1350">
    <property type="entry name" value="Cation efflux protein, cytoplasmic domain"/>
    <property type="match status" value="1"/>
</dbReference>
<comment type="similarity">
    <text evidence="2">Belongs to the cation diffusion facilitator (CDF) transporter (TC 2.A.4) family. SLC30A subfamily.</text>
</comment>
<dbReference type="InterPro" id="IPR050291">
    <property type="entry name" value="CDF_Transporter"/>
</dbReference>
<evidence type="ECO:0000256" key="7">
    <source>
        <dbReference type="ARBA" id="ARBA00023136"/>
    </source>
</evidence>
<organism evidence="10 11">
    <name type="scientific">Staphylotrichum longicolle</name>
    <dbReference type="NCBI Taxonomy" id="669026"/>
    <lineage>
        <taxon>Eukaryota</taxon>
        <taxon>Fungi</taxon>
        <taxon>Dikarya</taxon>
        <taxon>Ascomycota</taxon>
        <taxon>Pezizomycotina</taxon>
        <taxon>Sordariomycetes</taxon>
        <taxon>Sordariomycetidae</taxon>
        <taxon>Sordariales</taxon>
        <taxon>Chaetomiaceae</taxon>
        <taxon>Staphylotrichum</taxon>
    </lineage>
</organism>
<dbReference type="Pfam" id="PF01545">
    <property type="entry name" value="Cation_efflux"/>
    <property type="match status" value="1"/>
</dbReference>
<dbReference type="GO" id="GO:0030003">
    <property type="term" value="P:intracellular monoatomic cation homeostasis"/>
    <property type="evidence" value="ECO:0007669"/>
    <property type="project" value="UniProtKB-ARBA"/>
</dbReference>
<comment type="caution">
    <text evidence="10">The sequence shown here is derived from an EMBL/GenBank/DDBJ whole genome shotgun (WGS) entry which is preliminary data.</text>
</comment>
<accession>A0AAD4EZP7</accession>
<keyword evidence="11" id="KW-1185">Reference proteome</keyword>
<keyword evidence="6" id="KW-0406">Ion transport</keyword>
<dbReference type="Gene3D" id="1.20.1510.10">
    <property type="entry name" value="Cation efflux protein transmembrane domain"/>
    <property type="match status" value="1"/>
</dbReference>
<feature type="region of interest" description="Disordered" evidence="8">
    <location>
        <begin position="160"/>
        <end position="180"/>
    </location>
</feature>
<dbReference type="PANTHER" id="PTHR43840:SF15">
    <property type="entry name" value="MITOCHONDRIAL METAL TRANSPORTER 1-RELATED"/>
    <property type="match status" value="1"/>
</dbReference>
<dbReference type="InterPro" id="IPR058533">
    <property type="entry name" value="Cation_efflux_TM"/>
</dbReference>
<dbReference type="SUPFAM" id="SSF161111">
    <property type="entry name" value="Cation efflux protein transmembrane domain-like"/>
    <property type="match status" value="1"/>
</dbReference>
<keyword evidence="5" id="KW-1133">Transmembrane helix</keyword>
<evidence type="ECO:0000256" key="3">
    <source>
        <dbReference type="ARBA" id="ARBA00022448"/>
    </source>
</evidence>
<dbReference type="Proteomes" id="UP001197093">
    <property type="component" value="Unassembled WGS sequence"/>
</dbReference>
<proteinExistence type="inferred from homology"/>
<evidence type="ECO:0000256" key="6">
    <source>
        <dbReference type="ARBA" id="ARBA00023065"/>
    </source>
</evidence>
<evidence type="ECO:0000313" key="10">
    <source>
        <dbReference type="EMBL" id="KAG7290335.1"/>
    </source>
</evidence>
<name>A0AAD4EZP7_9PEZI</name>
<dbReference type="AlphaFoldDB" id="A0AAD4EZP7"/>
<dbReference type="GO" id="GO:0016020">
    <property type="term" value="C:membrane"/>
    <property type="evidence" value="ECO:0007669"/>
    <property type="project" value="UniProtKB-SubCell"/>
</dbReference>
<evidence type="ECO:0000256" key="5">
    <source>
        <dbReference type="ARBA" id="ARBA00022989"/>
    </source>
</evidence>
<dbReference type="EMBL" id="JAHCVI010000001">
    <property type="protein sequence ID" value="KAG7290335.1"/>
    <property type="molecule type" value="Genomic_DNA"/>
</dbReference>
<gene>
    <name evidence="10" type="ORF">NEMBOFW57_000335</name>
</gene>
<feature type="compositionally biased region" description="Basic residues" evidence="8">
    <location>
        <begin position="14"/>
        <end position="33"/>
    </location>
</feature>
<evidence type="ECO:0000256" key="1">
    <source>
        <dbReference type="ARBA" id="ARBA00004141"/>
    </source>
</evidence>
<keyword evidence="4" id="KW-0812">Transmembrane</keyword>
<evidence type="ECO:0000313" key="11">
    <source>
        <dbReference type="Proteomes" id="UP001197093"/>
    </source>
</evidence>
<evidence type="ECO:0000256" key="2">
    <source>
        <dbReference type="ARBA" id="ARBA00008873"/>
    </source>
</evidence>
<reference evidence="10" key="1">
    <citation type="submission" date="2023-02" db="EMBL/GenBank/DDBJ databases">
        <authorList>
            <person name="Palmer J.M."/>
        </authorList>
    </citation>
    <scope>NUCLEOTIDE SEQUENCE</scope>
    <source>
        <strain evidence="10">FW57</strain>
    </source>
</reference>
<evidence type="ECO:0000256" key="4">
    <source>
        <dbReference type="ARBA" id="ARBA00022692"/>
    </source>
</evidence>
<dbReference type="FunFam" id="1.20.1510.10:FF:000013">
    <property type="entry name" value="Cation efflux family protein"/>
    <property type="match status" value="1"/>
</dbReference>
<feature type="region of interest" description="Disordered" evidence="8">
    <location>
        <begin position="372"/>
        <end position="403"/>
    </location>
</feature>
<feature type="compositionally biased region" description="Basic residues" evidence="8">
    <location>
        <begin position="163"/>
        <end position="176"/>
    </location>
</feature>
<dbReference type="GO" id="GO:0008324">
    <property type="term" value="F:monoatomic cation transmembrane transporter activity"/>
    <property type="evidence" value="ECO:0007669"/>
    <property type="project" value="InterPro"/>
</dbReference>
<evidence type="ECO:0000259" key="9">
    <source>
        <dbReference type="Pfam" id="PF01545"/>
    </source>
</evidence>
<dbReference type="InterPro" id="IPR036837">
    <property type="entry name" value="Cation_efflux_CTD_sf"/>
</dbReference>
<dbReference type="GO" id="GO:0098771">
    <property type="term" value="P:inorganic ion homeostasis"/>
    <property type="evidence" value="ECO:0007669"/>
    <property type="project" value="UniProtKB-ARBA"/>
</dbReference>
<feature type="domain" description="Cation efflux protein transmembrane" evidence="9">
    <location>
        <begin position="53"/>
        <end position="275"/>
    </location>
</feature>
<sequence>MGTQHQQTRDHSGHNHSHGHGHSHGFGHHHHHHDNAYLTSKNKNDAGVRITRIGLYSNLGMAIAKGAGGYAFNSQSMIADAWHSLTDLASDILTLATVSWSLRPPTAAFPQGFGKVESLGSLGVSSMLLIGGLFMCMSSCETLHAHFFLDADAARALLEHGHGHGHSHGHHHHGHGHGGAPSLHAAWLAAGTVAIKEWLYHATMKVARERKSSVLASNAVHHRVDSLTGIVALLAILGANLLKDATWLDPVGGLFISLLVIRAGFSNTLSALYELADKSIDEEVRDSITKHVGKSLEGVAQGAEVDLRDVTGVKSGQNYLVDLELGVPSLWTVEDVRGVEEAVRTRVGEKVRGVRRVRIRFVPKTAPVPDRFDEFIPGDVSARSSPEPEENGNGNGNGHRKAE</sequence>
<comment type="subcellular location">
    <subcellularLocation>
        <location evidence="1">Membrane</location>
        <topology evidence="1">Multi-pass membrane protein</topology>
    </subcellularLocation>
</comment>
<dbReference type="GO" id="GO:0005739">
    <property type="term" value="C:mitochondrion"/>
    <property type="evidence" value="ECO:0007669"/>
    <property type="project" value="UniProtKB-ARBA"/>
</dbReference>
<protein>
    <recommendedName>
        <fullName evidence="9">Cation efflux protein transmembrane domain-containing protein</fullName>
    </recommendedName>
</protein>
<feature type="region of interest" description="Disordered" evidence="8">
    <location>
        <begin position="1"/>
        <end position="40"/>
    </location>
</feature>